<keyword evidence="1" id="KW-0812">Transmembrane</keyword>
<feature type="chain" id="PRO_5043756005" description="DUF3592 domain-containing protein" evidence="2">
    <location>
        <begin position="22"/>
        <end position="146"/>
    </location>
</feature>
<keyword evidence="1" id="KW-1133">Transmembrane helix</keyword>
<evidence type="ECO:0000313" key="3">
    <source>
        <dbReference type="EMBL" id="MCH1627721.1"/>
    </source>
</evidence>
<evidence type="ECO:0000256" key="2">
    <source>
        <dbReference type="SAM" id="SignalP"/>
    </source>
</evidence>
<keyword evidence="1" id="KW-0472">Membrane</keyword>
<comment type="caution">
    <text evidence="3">The sequence shown here is derived from an EMBL/GenBank/DDBJ whole genome shotgun (WGS) entry which is preliminary data.</text>
</comment>
<organism evidence="3 4">
    <name type="scientific">Fredinandcohnia quinoae</name>
    <dbReference type="NCBI Taxonomy" id="2918902"/>
    <lineage>
        <taxon>Bacteria</taxon>
        <taxon>Bacillati</taxon>
        <taxon>Bacillota</taxon>
        <taxon>Bacilli</taxon>
        <taxon>Bacillales</taxon>
        <taxon>Bacillaceae</taxon>
        <taxon>Fredinandcohnia</taxon>
    </lineage>
</organism>
<evidence type="ECO:0008006" key="5">
    <source>
        <dbReference type="Google" id="ProtNLM"/>
    </source>
</evidence>
<keyword evidence="4" id="KW-1185">Reference proteome</keyword>
<gene>
    <name evidence="3" type="ORF">MJG50_20500</name>
</gene>
<feature type="transmembrane region" description="Helical" evidence="1">
    <location>
        <begin position="118"/>
        <end position="141"/>
    </location>
</feature>
<keyword evidence="2" id="KW-0732">Signal</keyword>
<dbReference type="Proteomes" id="UP001431131">
    <property type="component" value="Unassembled WGS sequence"/>
</dbReference>
<proteinExistence type="predicted"/>
<evidence type="ECO:0000313" key="4">
    <source>
        <dbReference type="Proteomes" id="UP001431131"/>
    </source>
</evidence>
<accession>A0AAW5E455</accession>
<dbReference type="AlphaFoldDB" id="A0AAW5E455"/>
<name>A0AAW5E455_9BACI</name>
<evidence type="ECO:0000256" key="1">
    <source>
        <dbReference type="SAM" id="Phobius"/>
    </source>
</evidence>
<feature type="signal peptide" evidence="2">
    <location>
        <begin position="1"/>
        <end position="21"/>
    </location>
</feature>
<dbReference type="RefSeq" id="WP_240257641.1">
    <property type="nucleotide sequence ID" value="NZ_JAKTTI010000051.1"/>
</dbReference>
<reference evidence="3" key="1">
    <citation type="submission" date="2022-02" db="EMBL/GenBank/DDBJ databases">
        <title>Fredinandcohnia quinoae sp. nov. isolated from Chenopodium quinoa seeds.</title>
        <authorList>
            <person name="Saati-Santamaria Z."/>
            <person name="Flores-Felix J.D."/>
            <person name="Igual J.M."/>
            <person name="Velazquez E."/>
            <person name="Garcia-Fraile P."/>
            <person name="Martinez-Molina E."/>
        </authorList>
    </citation>
    <scope>NUCLEOTIDE SEQUENCE</scope>
    <source>
        <strain evidence="3">SECRCQ15</strain>
    </source>
</reference>
<dbReference type="EMBL" id="JAKTTI010000051">
    <property type="protein sequence ID" value="MCH1627721.1"/>
    <property type="molecule type" value="Genomic_DNA"/>
</dbReference>
<protein>
    <recommendedName>
        <fullName evidence="5">DUF3592 domain-containing protein</fullName>
    </recommendedName>
</protein>
<sequence length="146" mass="16503">MKKTFILLIACLLIHTASANALSWAYWFVVHNGKVYEVKEDIPLNKEELDGVIGKVETKADEYSGKYSGNASNYYEIGTRYYEIAKVSKSEAIAVEIQPNKYVKADYVHDSPSQIKNIIFNMNTWVILGIGFIIFLTIVVVKSEQS</sequence>